<comment type="caution">
    <text evidence="4">The sequence shown here is derived from an EMBL/GenBank/DDBJ whole genome shotgun (WGS) entry which is preliminary data.</text>
</comment>
<evidence type="ECO:0000313" key="4">
    <source>
        <dbReference type="EMBL" id="KPA36688.1"/>
    </source>
</evidence>
<feature type="repeat" description="ANK" evidence="3">
    <location>
        <begin position="216"/>
        <end position="249"/>
    </location>
</feature>
<protein>
    <submittedName>
        <fullName evidence="4">Uncharacterized protein</fullName>
    </submittedName>
</protein>
<dbReference type="EMBL" id="JXCE01000568">
    <property type="protein sequence ID" value="KPA36688.1"/>
    <property type="molecule type" value="Genomic_DNA"/>
</dbReference>
<dbReference type="Pfam" id="PF12796">
    <property type="entry name" value="Ank_2"/>
    <property type="match status" value="4"/>
</dbReference>
<keyword evidence="2 3" id="KW-0040">ANK repeat</keyword>
<dbReference type="Gene3D" id="1.25.40.20">
    <property type="entry name" value="Ankyrin repeat-containing domain"/>
    <property type="match status" value="4"/>
</dbReference>
<evidence type="ECO:0000313" key="5">
    <source>
        <dbReference type="Proteomes" id="UP000037904"/>
    </source>
</evidence>
<dbReference type="PANTHER" id="PTHR24178:SF9">
    <property type="entry name" value="ANK_REP_REGION DOMAIN-CONTAINING PROTEIN"/>
    <property type="match status" value="1"/>
</dbReference>
<reference evidence="4 5" key="1">
    <citation type="submission" date="2015-04" db="EMBL/GenBank/DDBJ databases">
        <title>The draft genome sequence of Fusarium langsethiae, a T-2/HT-2 mycotoxin producer.</title>
        <authorList>
            <person name="Lysoe E."/>
            <person name="Divon H.H."/>
            <person name="Terzi V."/>
            <person name="Orru L."/>
            <person name="Lamontanara A."/>
            <person name="Kolseth A.-K."/>
            <person name="Frandsen R.J."/>
            <person name="Nielsen K."/>
            <person name="Thrane U."/>
        </authorList>
    </citation>
    <scope>NUCLEOTIDE SEQUENCE [LARGE SCALE GENOMIC DNA]</scope>
    <source>
        <strain evidence="4 5">Fl201059</strain>
    </source>
</reference>
<sequence length="887" mass="100056">MYIQKFYWTMEWSTRYVPTKDYELWPGSQQRQLPNVDSVASKLRKIANRLGGAHEHNDPSELLFSAISQKNLQIIKELFDQLHVHGNERDNMNRTLLLQAVDAGDGDTVEYLLSNGISQVDDEEKGGLTPLWHALNKLDRSGMKSVAASLIKRADINIQNNTGQYPLLWVIENQGTVLPNRFKIPPKTWPPPPKEPNILSELLERKDLDVNQTDSQGRSALHLAVKTDNDTAFKKLLEREDIQVNTFDEAGRTPLSLATEALPNQMVNILLDHEDIEVCSVDKDGRTPLSWSTKKGDIRAMKRLFDRGNQAINIADKGGRTPLSWAAEEGSLQTVEFLLSCAGIDKDKKDIGGRTALSWAVENKPQRFPTRGGFPTGRGFSSHQEENQFIVKLLIEAEGIDNNSEDGNGRTPFSWAATNADPSIVEYLISCGRVAIDKPDINGRTPLSWTAEHRRYRVVKCLLSDNAVNANLEDSNGRTPLHWATCKGNQEVMSILIQKDTDTLCTMVSKQPEQPDKVAMLLNAGYKACKPTSDGSVPLHLAVSAKNIESAKLLVSHEKEAINWRNNAGYTPLKLAVKESPDLAKMLIENGAATDEIRPNEWFYGNKDSLEDIVCLSDENRKRTLKYMTRNNFAEQIKKTMPSDYLRRRLFLYKDSVLPWEHGSLLGFKKPQTDDRLHVGVQPDSDSNSDPERFCFLLETSFPSKFNPWYLKKADDPGSKETTISCIAIQYLKSSPGPRKKSADFLSTLQNSKIPENGADFLIQFLNTLETRWSKVLTAVEKHIREREFTRVSMAEARRSTAIATSMRRLTWMTSLFGMNVDLLENSPDWRWFIPTVAAGMATVTRLDAIFPSLQELWAMRPKLSNTSQAAGNKRASFFELHLEDHR</sequence>
<name>A0A0M9ENI5_FUSLA</name>
<dbReference type="SMART" id="SM00248">
    <property type="entry name" value="ANK"/>
    <property type="match status" value="13"/>
</dbReference>
<dbReference type="PROSITE" id="PS50088">
    <property type="entry name" value="ANK_REPEAT"/>
    <property type="match status" value="3"/>
</dbReference>
<dbReference type="SUPFAM" id="SSF48403">
    <property type="entry name" value="Ankyrin repeat"/>
    <property type="match status" value="3"/>
</dbReference>
<dbReference type="InterPro" id="IPR036770">
    <property type="entry name" value="Ankyrin_rpt-contain_sf"/>
</dbReference>
<dbReference type="Pfam" id="PF00023">
    <property type="entry name" value="Ank"/>
    <property type="match status" value="1"/>
</dbReference>
<gene>
    <name evidence="4" type="ORF">FLAG1_10528</name>
</gene>
<keyword evidence="1" id="KW-0677">Repeat</keyword>
<dbReference type="AlphaFoldDB" id="A0A0M9ENI5"/>
<evidence type="ECO:0000256" key="1">
    <source>
        <dbReference type="ARBA" id="ARBA00022737"/>
    </source>
</evidence>
<feature type="repeat" description="ANK" evidence="3">
    <location>
        <begin position="476"/>
        <end position="502"/>
    </location>
</feature>
<feature type="repeat" description="ANK" evidence="3">
    <location>
        <begin position="534"/>
        <end position="557"/>
    </location>
</feature>
<keyword evidence="5" id="KW-1185">Reference proteome</keyword>
<evidence type="ECO:0000256" key="3">
    <source>
        <dbReference type="PROSITE-ProRule" id="PRU00023"/>
    </source>
</evidence>
<dbReference type="Pfam" id="PF13857">
    <property type="entry name" value="Ank_5"/>
    <property type="match status" value="1"/>
</dbReference>
<proteinExistence type="predicted"/>
<dbReference type="InterPro" id="IPR002110">
    <property type="entry name" value="Ankyrin_rpt"/>
</dbReference>
<evidence type="ECO:0000256" key="2">
    <source>
        <dbReference type="ARBA" id="ARBA00023043"/>
    </source>
</evidence>
<dbReference type="Proteomes" id="UP000037904">
    <property type="component" value="Unassembled WGS sequence"/>
</dbReference>
<dbReference type="PANTHER" id="PTHR24178">
    <property type="entry name" value="MOLTING PROTEIN MLT-4"/>
    <property type="match status" value="1"/>
</dbReference>
<organism evidence="4 5">
    <name type="scientific">Fusarium langsethiae</name>
    <dbReference type="NCBI Taxonomy" id="179993"/>
    <lineage>
        <taxon>Eukaryota</taxon>
        <taxon>Fungi</taxon>
        <taxon>Dikarya</taxon>
        <taxon>Ascomycota</taxon>
        <taxon>Pezizomycotina</taxon>
        <taxon>Sordariomycetes</taxon>
        <taxon>Hypocreomycetidae</taxon>
        <taxon>Hypocreales</taxon>
        <taxon>Nectriaceae</taxon>
        <taxon>Fusarium</taxon>
    </lineage>
</organism>
<accession>A0A0M9ENI5</accession>
<dbReference type="PROSITE" id="PS50297">
    <property type="entry name" value="ANK_REP_REGION"/>
    <property type="match status" value="2"/>
</dbReference>